<dbReference type="InterPro" id="IPR003795">
    <property type="entry name" value="DUF192"/>
</dbReference>
<evidence type="ECO:0000313" key="4">
    <source>
        <dbReference type="Proteomes" id="UP000221024"/>
    </source>
</evidence>
<evidence type="ECO:0000313" key="3">
    <source>
        <dbReference type="EMBL" id="PEN06950.1"/>
    </source>
</evidence>
<name>A0A2H3NLK2_9BACT</name>
<evidence type="ECO:0000256" key="2">
    <source>
        <dbReference type="SAM" id="SignalP"/>
    </source>
</evidence>
<dbReference type="PANTHER" id="PTHR37953">
    <property type="entry name" value="UPF0127 PROTEIN MJ1496"/>
    <property type="match status" value="1"/>
</dbReference>
<dbReference type="OrthoDB" id="5526466at2"/>
<gene>
    <name evidence="3" type="ORF">CRI93_07335</name>
</gene>
<dbReference type="AlphaFoldDB" id="A0A2H3NLK2"/>
<comment type="caution">
    <text evidence="3">The sequence shown here is derived from an EMBL/GenBank/DDBJ whole genome shotgun (WGS) entry which is preliminary data.</text>
</comment>
<keyword evidence="4" id="KW-1185">Reference proteome</keyword>
<evidence type="ECO:0000256" key="1">
    <source>
        <dbReference type="SAM" id="MobiDB-lite"/>
    </source>
</evidence>
<accession>A0A2H3NLK2</accession>
<reference evidence="3 4" key="1">
    <citation type="submission" date="2017-10" db="EMBL/GenBank/DDBJ databases">
        <title>Draft genome of Longimonas halophila.</title>
        <authorList>
            <person name="Goh K.M."/>
            <person name="Shamsir M.S."/>
            <person name="Lim S.W."/>
        </authorList>
    </citation>
    <scope>NUCLEOTIDE SEQUENCE [LARGE SCALE GENOMIC DNA]</scope>
    <source>
        <strain evidence="3 4">KCTC 42399</strain>
    </source>
</reference>
<feature type="chain" id="PRO_5013884235" description="DUF192 domain-containing protein" evidence="2">
    <location>
        <begin position="18"/>
        <end position="171"/>
    </location>
</feature>
<feature type="region of interest" description="Disordered" evidence="1">
    <location>
        <begin position="21"/>
        <end position="42"/>
    </location>
</feature>
<dbReference type="Gene3D" id="2.60.120.1140">
    <property type="entry name" value="Protein of unknown function DUF192"/>
    <property type="match status" value="1"/>
</dbReference>
<dbReference type="Proteomes" id="UP000221024">
    <property type="component" value="Unassembled WGS sequence"/>
</dbReference>
<organism evidence="3 4">
    <name type="scientific">Longimonas halophila</name>
    <dbReference type="NCBI Taxonomy" id="1469170"/>
    <lineage>
        <taxon>Bacteria</taxon>
        <taxon>Pseudomonadati</taxon>
        <taxon>Rhodothermota</taxon>
        <taxon>Rhodothermia</taxon>
        <taxon>Rhodothermales</taxon>
        <taxon>Salisaetaceae</taxon>
        <taxon>Longimonas</taxon>
    </lineage>
</organism>
<sequence>MYLLPLCVVLIIGTVLTGCSSNGDTGESGTEQDTTEQDIEDPIPFRPDGTLHILQESDTLRTIAVEIADTDSSRARGLMERTELPEDAGMLFLFEQEAPQSFWMANTPLALDIIFADADRRIVSMRKYTTPYSQEQVTSGVPAQYVLEVPAGYADRIGIIEGQRLAWTRQE</sequence>
<protein>
    <recommendedName>
        <fullName evidence="5">DUF192 domain-containing protein</fullName>
    </recommendedName>
</protein>
<keyword evidence="2" id="KW-0732">Signal</keyword>
<feature type="signal peptide" evidence="2">
    <location>
        <begin position="1"/>
        <end position="17"/>
    </location>
</feature>
<dbReference type="PANTHER" id="PTHR37953:SF1">
    <property type="entry name" value="UPF0127 PROTEIN MJ1496"/>
    <property type="match status" value="1"/>
</dbReference>
<proteinExistence type="predicted"/>
<evidence type="ECO:0008006" key="5">
    <source>
        <dbReference type="Google" id="ProtNLM"/>
    </source>
</evidence>
<dbReference type="RefSeq" id="WP_098061980.1">
    <property type="nucleotide sequence ID" value="NZ_PDEP01000006.1"/>
</dbReference>
<dbReference type="EMBL" id="PDEP01000006">
    <property type="protein sequence ID" value="PEN06950.1"/>
    <property type="molecule type" value="Genomic_DNA"/>
</dbReference>
<dbReference type="Pfam" id="PF02643">
    <property type="entry name" value="DUF192"/>
    <property type="match status" value="1"/>
</dbReference>
<dbReference type="InterPro" id="IPR038695">
    <property type="entry name" value="Saro_0823-like_sf"/>
</dbReference>
<feature type="compositionally biased region" description="Polar residues" evidence="1">
    <location>
        <begin position="21"/>
        <end position="32"/>
    </location>
</feature>